<comment type="subcellular location">
    <subcellularLocation>
        <location evidence="8">Cell outer membrane</location>
        <topology evidence="8">Lipid-anchor</topology>
    </subcellularLocation>
</comment>
<gene>
    <name evidence="8 12" type="primary">pal</name>
    <name evidence="12" type="ORF">KC729_05695</name>
</gene>
<dbReference type="PANTHER" id="PTHR30329:SF21">
    <property type="entry name" value="LIPOPROTEIN YIAD-RELATED"/>
    <property type="match status" value="1"/>
</dbReference>
<dbReference type="GO" id="GO:0051301">
    <property type="term" value="P:cell division"/>
    <property type="evidence" value="ECO:0007669"/>
    <property type="project" value="UniProtKB-KW"/>
</dbReference>
<dbReference type="Proteomes" id="UP000697710">
    <property type="component" value="Unassembled WGS sequence"/>
</dbReference>
<evidence type="ECO:0000256" key="3">
    <source>
        <dbReference type="ARBA" id="ARBA00023136"/>
    </source>
</evidence>
<dbReference type="InterPro" id="IPR039001">
    <property type="entry name" value="Pal"/>
</dbReference>
<evidence type="ECO:0000256" key="1">
    <source>
        <dbReference type="ARBA" id="ARBA00022618"/>
    </source>
</evidence>
<dbReference type="PANTHER" id="PTHR30329">
    <property type="entry name" value="STATOR ELEMENT OF FLAGELLAR MOTOR COMPLEX"/>
    <property type="match status" value="1"/>
</dbReference>
<dbReference type="PROSITE" id="PS51123">
    <property type="entry name" value="OMPA_2"/>
    <property type="match status" value="1"/>
</dbReference>
<dbReference type="InterPro" id="IPR050330">
    <property type="entry name" value="Bact_OuterMem_StrucFunc"/>
</dbReference>
<keyword evidence="3 8" id="KW-0472">Membrane</keyword>
<evidence type="ECO:0000256" key="2">
    <source>
        <dbReference type="ARBA" id="ARBA00022729"/>
    </source>
</evidence>
<evidence type="ECO:0000256" key="8">
    <source>
        <dbReference type="HAMAP-Rule" id="MF_02204"/>
    </source>
</evidence>
<dbReference type="Pfam" id="PF00691">
    <property type="entry name" value="OmpA"/>
    <property type="match status" value="1"/>
</dbReference>
<evidence type="ECO:0000256" key="9">
    <source>
        <dbReference type="SAM" id="MobiDB-lite"/>
    </source>
</evidence>
<sequence length="165" mass="17697">MRSKMRSMTLLVTALVVGGAGCSKQTARSTGMSDLGSGSPVETTHTGGSTTPTATPRDLSDVFFDFDQARLRGDALQTLQSNGQVLSSEKSFGVVLEGHCDELGTVEYNLALGEQRARAVERYLVGAGVDGARLSVVSYGEERPFAKGHDEQAWSQNRRVHFVKS</sequence>
<feature type="domain" description="OmpA-like" evidence="11">
    <location>
        <begin position="51"/>
        <end position="165"/>
    </location>
</feature>
<dbReference type="HAMAP" id="MF_02204">
    <property type="entry name" value="Pal"/>
    <property type="match status" value="1"/>
</dbReference>
<dbReference type="PROSITE" id="PS51257">
    <property type="entry name" value="PROKAR_LIPOPROTEIN"/>
    <property type="match status" value="1"/>
</dbReference>
<dbReference type="EMBL" id="JAGQHR010000118">
    <property type="protein sequence ID" value="MCA9727158.1"/>
    <property type="molecule type" value="Genomic_DNA"/>
</dbReference>
<keyword evidence="5 8" id="KW-0998">Cell outer membrane</keyword>
<keyword evidence="4 8" id="KW-0564">Palmitate</keyword>
<keyword evidence="6 8" id="KW-0449">Lipoprotein</keyword>
<dbReference type="NCBIfam" id="TIGR02802">
    <property type="entry name" value="Pal_lipo"/>
    <property type="match status" value="1"/>
</dbReference>
<reference evidence="12" key="2">
    <citation type="journal article" date="2021" name="Microbiome">
        <title>Successional dynamics and alternative stable states in a saline activated sludge microbial community over 9 years.</title>
        <authorList>
            <person name="Wang Y."/>
            <person name="Ye J."/>
            <person name="Ju F."/>
            <person name="Liu L."/>
            <person name="Boyd J.A."/>
            <person name="Deng Y."/>
            <person name="Parks D.H."/>
            <person name="Jiang X."/>
            <person name="Yin X."/>
            <person name="Woodcroft B.J."/>
            <person name="Tyson G.W."/>
            <person name="Hugenholtz P."/>
            <person name="Polz M.F."/>
            <person name="Zhang T."/>
        </authorList>
    </citation>
    <scope>NUCLEOTIDE SEQUENCE</scope>
    <source>
        <strain evidence="12">HKST-UBA01</strain>
    </source>
</reference>
<protein>
    <recommendedName>
        <fullName evidence="8">Peptidoglycan-associated lipoprotein</fullName>
        <shortName evidence="8">PAL</shortName>
    </recommendedName>
</protein>
<feature type="signal peptide" evidence="10">
    <location>
        <begin position="1"/>
        <end position="19"/>
    </location>
</feature>
<dbReference type="InterPro" id="IPR014169">
    <property type="entry name" value="Pal_lipo_C"/>
</dbReference>
<comment type="caution">
    <text evidence="12">The sequence shown here is derived from an EMBL/GenBank/DDBJ whole genome shotgun (WGS) entry which is preliminary data.</text>
</comment>
<dbReference type="GO" id="GO:0009279">
    <property type="term" value="C:cell outer membrane"/>
    <property type="evidence" value="ECO:0007669"/>
    <property type="project" value="UniProtKB-SubCell"/>
</dbReference>
<organism evidence="12 13">
    <name type="scientific">Eiseniibacteriota bacterium</name>
    <dbReference type="NCBI Taxonomy" id="2212470"/>
    <lineage>
        <taxon>Bacteria</taxon>
        <taxon>Candidatus Eiseniibacteriota</taxon>
    </lineage>
</organism>
<dbReference type="PRINTS" id="PR01021">
    <property type="entry name" value="OMPADOMAIN"/>
</dbReference>
<feature type="region of interest" description="Disordered" evidence="9">
    <location>
        <begin position="27"/>
        <end position="56"/>
    </location>
</feature>
<evidence type="ECO:0000256" key="4">
    <source>
        <dbReference type="ARBA" id="ARBA00023139"/>
    </source>
</evidence>
<dbReference type="Gene3D" id="3.30.1330.60">
    <property type="entry name" value="OmpA-like domain"/>
    <property type="match status" value="1"/>
</dbReference>
<feature type="compositionally biased region" description="Low complexity" evidence="9">
    <location>
        <begin position="43"/>
        <end position="56"/>
    </location>
</feature>
<dbReference type="SUPFAM" id="SSF103088">
    <property type="entry name" value="OmpA-like"/>
    <property type="match status" value="1"/>
</dbReference>
<keyword evidence="1" id="KW-0132">Cell division</keyword>
<evidence type="ECO:0000256" key="6">
    <source>
        <dbReference type="ARBA" id="ARBA00023288"/>
    </source>
</evidence>
<reference evidence="12" key="1">
    <citation type="submission" date="2020-04" db="EMBL/GenBank/DDBJ databases">
        <authorList>
            <person name="Zhang T."/>
        </authorList>
    </citation>
    <scope>NUCLEOTIDE SEQUENCE</scope>
    <source>
        <strain evidence="12">HKST-UBA01</strain>
    </source>
</reference>
<dbReference type="InterPro" id="IPR036737">
    <property type="entry name" value="OmpA-like_sf"/>
</dbReference>
<name>A0A956LXI4_UNCEI</name>
<evidence type="ECO:0000256" key="7">
    <source>
        <dbReference type="ARBA" id="ARBA00023306"/>
    </source>
</evidence>
<proteinExistence type="inferred from homology"/>
<dbReference type="InterPro" id="IPR006665">
    <property type="entry name" value="OmpA-like"/>
</dbReference>
<keyword evidence="2 8" id="KW-0732">Signal</keyword>
<keyword evidence="7" id="KW-0131">Cell cycle</keyword>
<dbReference type="CDD" id="cd07185">
    <property type="entry name" value="OmpA_C-like"/>
    <property type="match status" value="1"/>
</dbReference>
<dbReference type="InterPro" id="IPR006664">
    <property type="entry name" value="OMP_bac"/>
</dbReference>
<evidence type="ECO:0000313" key="13">
    <source>
        <dbReference type="Proteomes" id="UP000697710"/>
    </source>
</evidence>
<evidence type="ECO:0000256" key="10">
    <source>
        <dbReference type="SAM" id="SignalP"/>
    </source>
</evidence>
<accession>A0A956LXI4</accession>
<dbReference type="AlphaFoldDB" id="A0A956LXI4"/>
<evidence type="ECO:0000256" key="5">
    <source>
        <dbReference type="ARBA" id="ARBA00023237"/>
    </source>
</evidence>
<comment type="similarity">
    <text evidence="8">Belongs to the Pal lipoprotein family.</text>
</comment>
<evidence type="ECO:0000259" key="11">
    <source>
        <dbReference type="PROSITE" id="PS51123"/>
    </source>
</evidence>
<feature type="chain" id="PRO_5037194444" description="Peptidoglycan-associated lipoprotein" evidence="10">
    <location>
        <begin position="20"/>
        <end position="165"/>
    </location>
</feature>
<evidence type="ECO:0000313" key="12">
    <source>
        <dbReference type="EMBL" id="MCA9727158.1"/>
    </source>
</evidence>